<proteinExistence type="predicted"/>
<evidence type="ECO:0000256" key="1">
    <source>
        <dbReference type="SAM" id="MobiDB-lite"/>
    </source>
</evidence>
<feature type="region of interest" description="Disordered" evidence="1">
    <location>
        <begin position="106"/>
        <end position="164"/>
    </location>
</feature>
<feature type="compositionally biased region" description="Basic and acidic residues" evidence="1">
    <location>
        <begin position="46"/>
        <end position="58"/>
    </location>
</feature>
<reference evidence="3" key="1">
    <citation type="journal article" date="2019" name="Int. J. Syst. Evol. Microbiol.">
        <title>The Global Catalogue of Microorganisms (GCM) 10K type strain sequencing project: providing services to taxonomists for standard genome sequencing and annotation.</title>
        <authorList>
            <consortium name="The Broad Institute Genomics Platform"/>
            <consortium name="The Broad Institute Genome Sequencing Center for Infectious Disease"/>
            <person name="Wu L."/>
            <person name="Ma J."/>
        </authorList>
    </citation>
    <scope>NUCLEOTIDE SEQUENCE [LARGE SCALE GENOMIC DNA]</scope>
    <source>
        <strain evidence="3">XZYJ18</strain>
    </source>
</reference>
<evidence type="ECO:0000313" key="3">
    <source>
        <dbReference type="Proteomes" id="UP001596175"/>
    </source>
</evidence>
<dbReference type="RefSeq" id="WP_378019146.1">
    <property type="nucleotide sequence ID" value="NZ_JBHSKG010000001.1"/>
</dbReference>
<name>A0ABV9Z5X0_9PSEU</name>
<evidence type="ECO:0000313" key="2">
    <source>
        <dbReference type="EMBL" id="MFC5136923.1"/>
    </source>
</evidence>
<protein>
    <submittedName>
        <fullName evidence="2">Uncharacterized protein</fullName>
    </submittedName>
</protein>
<comment type="caution">
    <text evidence="2">The sequence shown here is derived from an EMBL/GenBank/DDBJ whole genome shotgun (WGS) entry which is preliminary data.</text>
</comment>
<dbReference type="EMBL" id="JBHSKG010000001">
    <property type="protein sequence ID" value="MFC5136923.1"/>
    <property type="molecule type" value="Genomic_DNA"/>
</dbReference>
<dbReference type="Proteomes" id="UP001596175">
    <property type="component" value="Unassembled WGS sequence"/>
</dbReference>
<feature type="compositionally biased region" description="Acidic residues" evidence="1">
    <location>
        <begin position="116"/>
        <end position="155"/>
    </location>
</feature>
<feature type="region of interest" description="Disordered" evidence="1">
    <location>
        <begin position="46"/>
        <end position="70"/>
    </location>
</feature>
<organism evidence="2 3">
    <name type="scientific">Actinomycetospora rhizophila</name>
    <dbReference type="NCBI Taxonomy" id="1416876"/>
    <lineage>
        <taxon>Bacteria</taxon>
        <taxon>Bacillati</taxon>
        <taxon>Actinomycetota</taxon>
        <taxon>Actinomycetes</taxon>
        <taxon>Pseudonocardiales</taxon>
        <taxon>Pseudonocardiaceae</taxon>
        <taxon>Actinomycetospora</taxon>
    </lineage>
</organism>
<gene>
    <name evidence="2" type="ORF">ACFPK1_01650</name>
</gene>
<sequence length="164" mass="18048">MTTNGSAPRPGPMSNQILGEAARRMLPVLAGRVLAAVTDRAVEKVDELADRLSERSGSEPRTPAPAEGESRAGAAFAFLLEQARLFLAFVVRLASQALEMLRRATERLRERRAPEGIDEAPAPEEIPAPEDLEDDEFEDEYDDEYEDDYEDDELESEGRATAGV</sequence>
<feature type="compositionally biased region" description="Basic and acidic residues" evidence="1">
    <location>
        <begin position="106"/>
        <end position="115"/>
    </location>
</feature>
<keyword evidence="3" id="KW-1185">Reference proteome</keyword>
<accession>A0ABV9Z5X0</accession>